<dbReference type="InterPro" id="IPR039422">
    <property type="entry name" value="MarR/SlyA-like"/>
</dbReference>
<dbReference type="PANTHER" id="PTHR33164:SF94">
    <property type="entry name" value="TRANSCRIPTIONAL REGULATORY PROTEIN-RELATED"/>
    <property type="match status" value="1"/>
</dbReference>
<dbReference type="Pfam" id="PF12802">
    <property type="entry name" value="MarR_2"/>
    <property type="match status" value="1"/>
</dbReference>
<evidence type="ECO:0000256" key="3">
    <source>
        <dbReference type="ARBA" id="ARBA00023163"/>
    </source>
</evidence>
<keyword evidence="6" id="KW-1185">Reference proteome</keyword>
<dbReference type="EMBL" id="JBHSXS010000012">
    <property type="protein sequence ID" value="MFC6882340.1"/>
    <property type="molecule type" value="Genomic_DNA"/>
</dbReference>
<dbReference type="InterPro" id="IPR000835">
    <property type="entry name" value="HTH_MarR-typ"/>
</dbReference>
<reference evidence="6" key="1">
    <citation type="journal article" date="2019" name="Int. J. Syst. Evol. Microbiol.">
        <title>The Global Catalogue of Microorganisms (GCM) 10K type strain sequencing project: providing services to taxonomists for standard genome sequencing and annotation.</title>
        <authorList>
            <consortium name="The Broad Institute Genomics Platform"/>
            <consortium name="The Broad Institute Genome Sequencing Center for Infectious Disease"/>
            <person name="Wu L."/>
            <person name="Ma J."/>
        </authorList>
    </citation>
    <scope>NUCLEOTIDE SEQUENCE [LARGE SCALE GENOMIC DNA]</scope>
    <source>
        <strain evidence="6">JCM 3369</strain>
    </source>
</reference>
<dbReference type="InterPro" id="IPR036390">
    <property type="entry name" value="WH_DNA-bd_sf"/>
</dbReference>
<evidence type="ECO:0000313" key="6">
    <source>
        <dbReference type="Proteomes" id="UP001596380"/>
    </source>
</evidence>
<name>A0ABW2CM44_9ACTN</name>
<dbReference type="InterPro" id="IPR023187">
    <property type="entry name" value="Tscrpt_reg_MarR-type_CS"/>
</dbReference>
<sequence length="170" mass="18133">MTGRQAQEPAGSPADEGLADQAAAVEVAMASAVLAWSRAAEDAGVHISPVQLRAIEAVARHGRLNLGGLAAEMGVMPSSASRLCDRLESAGLVVRESAVGDRREIIVRLSGEGERLRARLTRWRRTAIERALGELSPATRSRLLDSLTEFGRACERQERPGPGDARSRTA</sequence>
<dbReference type="SMART" id="SM00347">
    <property type="entry name" value="HTH_MARR"/>
    <property type="match status" value="1"/>
</dbReference>
<dbReference type="RefSeq" id="WP_160822590.1">
    <property type="nucleotide sequence ID" value="NZ_JBHSXE010000001.1"/>
</dbReference>
<dbReference type="Proteomes" id="UP001596380">
    <property type="component" value="Unassembled WGS sequence"/>
</dbReference>
<keyword evidence="2" id="KW-0238">DNA-binding</keyword>
<keyword evidence="1" id="KW-0805">Transcription regulation</keyword>
<evidence type="ECO:0000256" key="1">
    <source>
        <dbReference type="ARBA" id="ARBA00023015"/>
    </source>
</evidence>
<protein>
    <submittedName>
        <fullName evidence="5">MarR family winged helix-turn-helix transcriptional regulator</fullName>
    </submittedName>
</protein>
<organism evidence="5 6">
    <name type="scientific">Actinomadura yumaensis</name>
    <dbReference type="NCBI Taxonomy" id="111807"/>
    <lineage>
        <taxon>Bacteria</taxon>
        <taxon>Bacillati</taxon>
        <taxon>Actinomycetota</taxon>
        <taxon>Actinomycetes</taxon>
        <taxon>Streptosporangiales</taxon>
        <taxon>Thermomonosporaceae</taxon>
        <taxon>Actinomadura</taxon>
    </lineage>
</organism>
<evidence type="ECO:0000313" key="5">
    <source>
        <dbReference type="EMBL" id="MFC6882340.1"/>
    </source>
</evidence>
<keyword evidence="3" id="KW-0804">Transcription</keyword>
<dbReference type="PROSITE" id="PS50995">
    <property type="entry name" value="HTH_MARR_2"/>
    <property type="match status" value="1"/>
</dbReference>
<proteinExistence type="predicted"/>
<evidence type="ECO:0000259" key="4">
    <source>
        <dbReference type="PROSITE" id="PS50995"/>
    </source>
</evidence>
<accession>A0ABW2CM44</accession>
<dbReference type="Gene3D" id="1.10.10.10">
    <property type="entry name" value="Winged helix-like DNA-binding domain superfamily/Winged helix DNA-binding domain"/>
    <property type="match status" value="1"/>
</dbReference>
<dbReference type="PROSITE" id="PS01117">
    <property type="entry name" value="HTH_MARR_1"/>
    <property type="match status" value="1"/>
</dbReference>
<evidence type="ECO:0000256" key="2">
    <source>
        <dbReference type="ARBA" id="ARBA00023125"/>
    </source>
</evidence>
<dbReference type="InterPro" id="IPR036388">
    <property type="entry name" value="WH-like_DNA-bd_sf"/>
</dbReference>
<dbReference type="PANTHER" id="PTHR33164">
    <property type="entry name" value="TRANSCRIPTIONAL REGULATOR, MARR FAMILY"/>
    <property type="match status" value="1"/>
</dbReference>
<feature type="domain" description="HTH marR-type" evidence="4">
    <location>
        <begin position="20"/>
        <end position="152"/>
    </location>
</feature>
<dbReference type="SUPFAM" id="SSF46785">
    <property type="entry name" value="Winged helix' DNA-binding domain"/>
    <property type="match status" value="1"/>
</dbReference>
<gene>
    <name evidence="5" type="ORF">ACFQKB_21475</name>
</gene>
<comment type="caution">
    <text evidence="5">The sequence shown here is derived from an EMBL/GenBank/DDBJ whole genome shotgun (WGS) entry which is preliminary data.</text>
</comment>